<keyword evidence="4 6" id="KW-0472">Membrane</keyword>
<name>H3H0G4_PHYRM</name>
<dbReference type="HOGENOM" id="CLU_1392640_0_0_1"/>
<evidence type="ECO:0008006" key="9">
    <source>
        <dbReference type="Google" id="ProtNLM"/>
    </source>
</evidence>
<dbReference type="Gene3D" id="3.40.50.300">
    <property type="entry name" value="P-loop containing nucleotide triphosphate hydrolases"/>
    <property type="match status" value="1"/>
</dbReference>
<protein>
    <recommendedName>
        <fullName evidence="9">ABC transmembrane type-1 domain-containing protein</fullName>
    </recommendedName>
</protein>
<dbReference type="InParanoid" id="H3H0G4"/>
<dbReference type="PANTHER" id="PTHR24222:SF85">
    <property type="entry name" value="ABC TRANSMEMBRANE TYPE-1 DOMAIN-CONTAINING PROTEIN"/>
    <property type="match status" value="1"/>
</dbReference>
<dbReference type="GO" id="GO:0016020">
    <property type="term" value="C:membrane"/>
    <property type="evidence" value="ECO:0007669"/>
    <property type="project" value="UniProtKB-SubCell"/>
</dbReference>
<feature type="region of interest" description="Disordered" evidence="5">
    <location>
        <begin position="1"/>
        <end position="56"/>
    </location>
</feature>
<dbReference type="VEuPathDB" id="FungiDB:KRP23_9542"/>
<keyword evidence="3 6" id="KW-1133">Transmembrane helix</keyword>
<dbReference type="InterPro" id="IPR036640">
    <property type="entry name" value="ABC1_TM_sf"/>
</dbReference>
<dbReference type="PANTHER" id="PTHR24222">
    <property type="entry name" value="ABC TRANSPORTER B FAMILY"/>
    <property type="match status" value="1"/>
</dbReference>
<feature type="compositionally biased region" description="Polar residues" evidence="5">
    <location>
        <begin position="40"/>
        <end position="51"/>
    </location>
</feature>
<evidence type="ECO:0000313" key="8">
    <source>
        <dbReference type="Proteomes" id="UP000005238"/>
    </source>
</evidence>
<comment type="subcellular location">
    <subcellularLocation>
        <location evidence="1">Membrane</location>
        <topology evidence="1">Multi-pass membrane protein</topology>
    </subcellularLocation>
</comment>
<sequence>MPRLDKISDELPYQRMETPRATAVDVSDPVKPLATDKEGTTNSESGGSNAKESGLRDEMVHDGPASFKFVKLYRFATAFDKVLLTVGIITTGANGALFPLMAIVFGNALTGFASTPVDMDSVNSASLDYLYIAIFMFFTDYVSVIDAEKEDEGVIPDSCKGKIEAVNVNFTYPSRPEAQILRHEEQQGASWRTIFR</sequence>
<evidence type="ECO:0000256" key="1">
    <source>
        <dbReference type="ARBA" id="ARBA00004141"/>
    </source>
</evidence>
<keyword evidence="8" id="KW-1185">Reference proteome</keyword>
<accession>H3H0G4</accession>
<dbReference type="SUPFAM" id="SSF90123">
    <property type="entry name" value="ABC transporter transmembrane region"/>
    <property type="match status" value="1"/>
</dbReference>
<dbReference type="InterPro" id="IPR039421">
    <property type="entry name" value="Type_1_exporter"/>
</dbReference>
<keyword evidence="2 6" id="KW-0812">Transmembrane</keyword>
<feature type="transmembrane region" description="Helical" evidence="6">
    <location>
        <begin position="82"/>
        <end position="109"/>
    </location>
</feature>
<feature type="transmembrane region" description="Helical" evidence="6">
    <location>
        <begin position="129"/>
        <end position="147"/>
    </location>
</feature>
<reference evidence="8" key="1">
    <citation type="journal article" date="2006" name="Science">
        <title>Phytophthora genome sequences uncover evolutionary origins and mechanisms of pathogenesis.</title>
        <authorList>
            <person name="Tyler B.M."/>
            <person name="Tripathy S."/>
            <person name="Zhang X."/>
            <person name="Dehal P."/>
            <person name="Jiang R.H."/>
            <person name="Aerts A."/>
            <person name="Arredondo F.D."/>
            <person name="Baxter L."/>
            <person name="Bensasson D."/>
            <person name="Beynon J.L."/>
            <person name="Chapman J."/>
            <person name="Damasceno C.M."/>
            <person name="Dorrance A.E."/>
            <person name="Dou D."/>
            <person name="Dickerman A.W."/>
            <person name="Dubchak I.L."/>
            <person name="Garbelotto M."/>
            <person name="Gijzen M."/>
            <person name="Gordon S.G."/>
            <person name="Govers F."/>
            <person name="Grunwald N.J."/>
            <person name="Huang W."/>
            <person name="Ivors K.L."/>
            <person name="Jones R.W."/>
            <person name="Kamoun S."/>
            <person name="Krampis K."/>
            <person name="Lamour K.H."/>
            <person name="Lee M.K."/>
            <person name="McDonald W.H."/>
            <person name="Medina M."/>
            <person name="Meijer H.J."/>
            <person name="Nordberg E.K."/>
            <person name="Maclean D.J."/>
            <person name="Ospina-Giraldo M.D."/>
            <person name="Morris P.F."/>
            <person name="Phuntumart V."/>
            <person name="Putnam N.H."/>
            <person name="Rash S."/>
            <person name="Rose J.K."/>
            <person name="Sakihama Y."/>
            <person name="Salamov A.A."/>
            <person name="Savidor A."/>
            <person name="Scheuring C.F."/>
            <person name="Smith B.M."/>
            <person name="Sobral B.W."/>
            <person name="Terry A."/>
            <person name="Torto-Alalibo T.A."/>
            <person name="Win J."/>
            <person name="Xu Z."/>
            <person name="Zhang H."/>
            <person name="Grigoriev I.V."/>
            <person name="Rokhsar D.S."/>
            <person name="Boore J.L."/>
        </authorList>
    </citation>
    <scope>NUCLEOTIDE SEQUENCE [LARGE SCALE GENOMIC DNA]</scope>
    <source>
        <strain evidence="8">Pr102</strain>
    </source>
</reference>
<evidence type="ECO:0000256" key="2">
    <source>
        <dbReference type="ARBA" id="ARBA00022692"/>
    </source>
</evidence>
<dbReference type="EMBL" id="DS566090">
    <property type="status" value="NOT_ANNOTATED_CDS"/>
    <property type="molecule type" value="Genomic_DNA"/>
</dbReference>
<dbReference type="EnsemblProtists" id="Phyra83647">
    <property type="protein sequence ID" value="Phyra83647"/>
    <property type="gene ID" value="Phyra83647"/>
</dbReference>
<evidence type="ECO:0000256" key="3">
    <source>
        <dbReference type="ARBA" id="ARBA00022989"/>
    </source>
</evidence>
<dbReference type="InterPro" id="IPR027417">
    <property type="entry name" value="P-loop_NTPase"/>
</dbReference>
<dbReference type="Gene3D" id="1.20.1560.10">
    <property type="entry name" value="ABC transporter type 1, transmembrane domain"/>
    <property type="match status" value="2"/>
</dbReference>
<dbReference type="GO" id="GO:0005524">
    <property type="term" value="F:ATP binding"/>
    <property type="evidence" value="ECO:0007669"/>
    <property type="project" value="InterPro"/>
</dbReference>
<reference evidence="7" key="2">
    <citation type="submission" date="2015-06" db="UniProtKB">
        <authorList>
            <consortium name="EnsemblProtists"/>
        </authorList>
    </citation>
    <scope>IDENTIFICATION</scope>
    <source>
        <strain evidence="7">Pr102</strain>
    </source>
</reference>
<evidence type="ECO:0000313" key="7">
    <source>
        <dbReference type="EnsemblProtists" id="Phyra83647"/>
    </source>
</evidence>
<proteinExistence type="predicted"/>
<evidence type="ECO:0000256" key="6">
    <source>
        <dbReference type="SAM" id="Phobius"/>
    </source>
</evidence>
<dbReference type="AlphaFoldDB" id="H3H0G4"/>
<dbReference type="VEuPathDB" id="FungiDB:KRP22_13806"/>
<organism evidence="7 8">
    <name type="scientific">Phytophthora ramorum</name>
    <name type="common">Sudden oak death agent</name>
    <dbReference type="NCBI Taxonomy" id="164328"/>
    <lineage>
        <taxon>Eukaryota</taxon>
        <taxon>Sar</taxon>
        <taxon>Stramenopiles</taxon>
        <taxon>Oomycota</taxon>
        <taxon>Peronosporomycetes</taxon>
        <taxon>Peronosporales</taxon>
        <taxon>Peronosporaceae</taxon>
        <taxon>Phytophthora</taxon>
    </lineage>
</organism>
<evidence type="ECO:0000256" key="5">
    <source>
        <dbReference type="SAM" id="MobiDB-lite"/>
    </source>
</evidence>
<dbReference type="Proteomes" id="UP000005238">
    <property type="component" value="Unassembled WGS sequence"/>
</dbReference>
<dbReference type="eggNOG" id="KOG0055">
    <property type="taxonomic scope" value="Eukaryota"/>
</dbReference>
<evidence type="ECO:0000256" key="4">
    <source>
        <dbReference type="ARBA" id="ARBA00023136"/>
    </source>
</evidence>
<dbReference type="STRING" id="164328.H3H0G4"/>